<dbReference type="GO" id="GO:0005634">
    <property type="term" value="C:nucleus"/>
    <property type="evidence" value="ECO:0007669"/>
    <property type="project" value="UniProtKB-SubCell"/>
</dbReference>
<feature type="region of interest" description="Disordered" evidence="11">
    <location>
        <begin position="571"/>
        <end position="616"/>
    </location>
</feature>
<evidence type="ECO:0000256" key="8">
    <source>
        <dbReference type="ARBA" id="ARBA00038089"/>
    </source>
</evidence>
<feature type="compositionally biased region" description="Basic and acidic residues" evidence="11">
    <location>
        <begin position="581"/>
        <end position="593"/>
    </location>
</feature>
<dbReference type="SMART" id="SM00355">
    <property type="entry name" value="ZnF_C2H2"/>
    <property type="match status" value="3"/>
</dbReference>
<protein>
    <recommendedName>
        <fullName evidence="9">pH-response transcription factor pacC/RIM101</fullName>
    </recommendedName>
</protein>
<keyword evidence="14" id="KW-1185">Reference proteome</keyword>
<dbReference type="AlphaFoldDB" id="A0A9P4LYG1"/>
<feature type="region of interest" description="Disordered" evidence="11">
    <location>
        <begin position="341"/>
        <end position="548"/>
    </location>
</feature>
<feature type="domain" description="C2H2-type" evidence="12">
    <location>
        <begin position="87"/>
        <end position="116"/>
    </location>
</feature>
<dbReference type="Pfam" id="PF00096">
    <property type="entry name" value="zf-C2H2"/>
    <property type="match status" value="1"/>
</dbReference>
<feature type="compositionally biased region" description="Polar residues" evidence="11">
    <location>
        <begin position="394"/>
        <end position="423"/>
    </location>
</feature>
<proteinExistence type="inferred from homology"/>
<evidence type="ECO:0000256" key="11">
    <source>
        <dbReference type="SAM" id="MobiDB-lite"/>
    </source>
</evidence>
<comment type="similarity">
    <text evidence="8">Belongs to the pacC/RIM101 family.</text>
</comment>
<evidence type="ECO:0000256" key="1">
    <source>
        <dbReference type="ARBA" id="ARBA00004123"/>
    </source>
</evidence>
<feature type="region of interest" description="Disordered" evidence="11">
    <location>
        <begin position="127"/>
        <end position="167"/>
    </location>
</feature>
<keyword evidence="7" id="KW-0539">Nucleus</keyword>
<feature type="compositionally biased region" description="Polar residues" evidence="11">
    <location>
        <begin position="431"/>
        <end position="449"/>
    </location>
</feature>
<dbReference type="InterPro" id="IPR036236">
    <property type="entry name" value="Znf_C2H2_sf"/>
</dbReference>
<evidence type="ECO:0000256" key="6">
    <source>
        <dbReference type="ARBA" id="ARBA00022833"/>
    </source>
</evidence>
<keyword evidence="3" id="KW-0479">Metal-binding</keyword>
<evidence type="ECO:0000256" key="2">
    <source>
        <dbReference type="ARBA" id="ARBA00022491"/>
    </source>
</evidence>
<keyword evidence="4" id="KW-0677">Repeat</keyword>
<evidence type="ECO:0000256" key="7">
    <source>
        <dbReference type="ARBA" id="ARBA00023242"/>
    </source>
</evidence>
<feature type="compositionally biased region" description="Basic and acidic residues" evidence="11">
    <location>
        <begin position="127"/>
        <end position="144"/>
    </location>
</feature>
<keyword evidence="6" id="KW-0862">Zinc</keyword>
<feature type="compositionally biased region" description="Basic and acidic residues" evidence="11">
    <location>
        <begin position="494"/>
        <end position="507"/>
    </location>
</feature>
<dbReference type="Proteomes" id="UP000799776">
    <property type="component" value="Unassembled WGS sequence"/>
</dbReference>
<keyword evidence="5 10" id="KW-0863">Zinc-finger</keyword>
<dbReference type="PANTHER" id="PTHR47257">
    <property type="entry name" value="PH-RESPONSE TRANSCRIPTION FACTOR PACC/RIM101"/>
    <property type="match status" value="1"/>
</dbReference>
<organism evidence="13 14">
    <name type="scientific">Saccharata proteae CBS 121410</name>
    <dbReference type="NCBI Taxonomy" id="1314787"/>
    <lineage>
        <taxon>Eukaryota</taxon>
        <taxon>Fungi</taxon>
        <taxon>Dikarya</taxon>
        <taxon>Ascomycota</taxon>
        <taxon>Pezizomycotina</taxon>
        <taxon>Dothideomycetes</taxon>
        <taxon>Dothideomycetes incertae sedis</taxon>
        <taxon>Botryosphaeriales</taxon>
        <taxon>Saccharataceae</taxon>
        <taxon>Saccharata</taxon>
    </lineage>
</organism>
<dbReference type="SUPFAM" id="SSF57667">
    <property type="entry name" value="beta-beta-alpha zinc fingers"/>
    <property type="match status" value="2"/>
</dbReference>
<dbReference type="PROSITE" id="PS00028">
    <property type="entry name" value="ZINC_FINGER_C2H2_1"/>
    <property type="match status" value="2"/>
</dbReference>
<evidence type="ECO:0000256" key="4">
    <source>
        <dbReference type="ARBA" id="ARBA00022737"/>
    </source>
</evidence>
<comment type="caution">
    <text evidence="13">The sequence shown here is derived from an EMBL/GenBank/DDBJ whole genome shotgun (WGS) entry which is preliminary data.</text>
</comment>
<dbReference type="EMBL" id="ML978711">
    <property type="protein sequence ID" value="KAF2091541.1"/>
    <property type="molecule type" value="Genomic_DNA"/>
</dbReference>
<evidence type="ECO:0000313" key="13">
    <source>
        <dbReference type="EMBL" id="KAF2091541.1"/>
    </source>
</evidence>
<evidence type="ECO:0000256" key="5">
    <source>
        <dbReference type="ARBA" id="ARBA00022771"/>
    </source>
</evidence>
<evidence type="ECO:0000256" key="10">
    <source>
        <dbReference type="PROSITE-ProRule" id="PRU00042"/>
    </source>
</evidence>
<dbReference type="InterPro" id="IPR050806">
    <property type="entry name" value="pacC/RIM101"/>
</dbReference>
<gene>
    <name evidence="13" type="ORF">K490DRAFT_32951</name>
</gene>
<dbReference type="InterPro" id="IPR013087">
    <property type="entry name" value="Znf_C2H2_type"/>
</dbReference>
<dbReference type="GO" id="GO:0045944">
    <property type="term" value="P:positive regulation of transcription by RNA polymerase II"/>
    <property type="evidence" value="ECO:0007669"/>
    <property type="project" value="TreeGrafter"/>
</dbReference>
<dbReference type="GO" id="GO:0008270">
    <property type="term" value="F:zinc ion binding"/>
    <property type="evidence" value="ECO:0007669"/>
    <property type="project" value="UniProtKB-KW"/>
</dbReference>
<dbReference type="FunFam" id="3.30.160.60:FF:001875">
    <property type="entry name" value="pH-response transcription factor pacC/RIM101"/>
    <property type="match status" value="1"/>
</dbReference>
<sequence length="616" mass="66961">MSAIPETTSQPPAAPVQAASPHQHHQPAPQAQTPTQQALPLPTPNSAGDQLTCLWQNCGERCATPSDLYDHVCERHVGRKSTNNLNLTCQWGQCRITTVKRDHITSHIRVHVPLKPHKCPTCDKSFKRPQDLKKHQKTHADESVIIRSPEPRNAQHGGGGYSSQSGKHAAELQALAGAASGFYQDGGMSSNSAYGHPNAGAHSGYYSSAPSNSAYGPVYYAVQPSLHTAEYEKNKNAALDALNEFFGEAKRKSIDPAQYYDVGRRFLQYQSQLPFSSPLSAEYQPAPAMVSSIGNGSTPQHQYSLPLPSMPNLRTKSELLDMDQFMHNLQTTVYENPTQAAAAGVAQPGSHYISTNSGYRTSHSPPGHPHTTSSHATNLAPLSMPPSETPALTPASSVMSYTSGQSPGSAHSGNNISPTTRPNVSMYPTLPSVTAMSESSGYPATSNAPNLAPFDSDGRRRWSGNQLQKARPARDENAMDVSEDEKTPNGSRHGSVDRDGLGKDVKKLALNSPTPLDPSLRSPDDQSENSTEHAASESASDREQADRDNEAWVQNMRMIEDIRNFIKMKLERGEFEDDENEVKAEGHDERRESAGPPMSEEERSLYPVLRAVQDGD</sequence>
<evidence type="ECO:0000313" key="14">
    <source>
        <dbReference type="Proteomes" id="UP000799776"/>
    </source>
</evidence>
<feature type="compositionally biased region" description="Low complexity" evidence="11">
    <location>
        <begin position="7"/>
        <end position="40"/>
    </location>
</feature>
<dbReference type="PANTHER" id="PTHR47257:SF1">
    <property type="entry name" value="PH-RESPONSE TRANSCRIPTION FACTOR PACC_RIM101"/>
    <property type="match status" value="1"/>
</dbReference>
<feature type="region of interest" description="Disordered" evidence="11">
    <location>
        <begin position="1"/>
        <end position="44"/>
    </location>
</feature>
<keyword evidence="2" id="KW-0678">Repressor</keyword>
<feature type="compositionally biased region" description="Basic and acidic residues" evidence="11">
    <location>
        <begin position="530"/>
        <end position="548"/>
    </location>
</feature>
<dbReference type="OrthoDB" id="6155966at2759"/>
<dbReference type="FunFam" id="3.30.160.60:FF:000340">
    <property type="entry name" value="zinc finger protein 473 isoform X1"/>
    <property type="match status" value="1"/>
</dbReference>
<feature type="compositionally biased region" description="Polar residues" evidence="11">
    <location>
        <begin position="352"/>
        <end position="377"/>
    </location>
</feature>
<evidence type="ECO:0000256" key="9">
    <source>
        <dbReference type="ARBA" id="ARBA00039490"/>
    </source>
</evidence>
<accession>A0A9P4LYG1</accession>
<evidence type="ECO:0000259" key="12">
    <source>
        <dbReference type="PROSITE" id="PS50157"/>
    </source>
</evidence>
<comment type="subcellular location">
    <subcellularLocation>
        <location evidence="1">Nucleus</location>
    </subcellularLocation>
</comment>
<dbReference type="PROSITE" id="PS50157">
    <property type="entry name" value="ZINC_FINGER_C2H2_2"/>
    <property type="match status" value="2"/>
</dbReference>
<feature type="domain" description="C2H2-type" evidence="12">
    <location>
        <begin position="117"/>
        <end position="144"/>
    </location>
</feature>
<name>A0A9P4LYG1_9PEZI</name>
<reference evidence="13" key="1">
    <citation type="journal article" date="2020" name="Stud. Mycol.">
        <title>101 Dothideomycetes genomes: a test case for predicting lifestyles and emergence of pathogens.</title>
        <authorList>
            <person name="Haridas S."/>
            <person name="Albert R."/>
            <person name="Binder M."/>
            <person name="Bloem J."/>
            <person name="Labutti K."/>
            <person name="Salamov A."/>
            <person name="Andreopoulos B."/>
            <person name="Baker S."/>
            <person name="Barry K."/>
            <person name="Bills G."/>
            <person name="Bluhm B."/>
            <person name="Cannon C."/>
            <person name="Castanera R."/>
            <person name="Culley D."/>
            <person name="Daum C."/>
            <person name="Ezra D."/>
            <person name="Gonzalez J."/>
            <person name="Henrissat B."/>
            <person name="Kuo A."/>
            <person name="Liang C."/>
            <person name="Lipzen A."/>
            <person name="Lutzoni F."/>
            <person name="Magnuson J."/>
            <person name="Mondo S."/>
            <person name="Nolan M."/>
            <person name="Ohm R."/>
            <person name="Pangilinan J."/>
            <person name="Park H.-J."/>
            <person name="Ramirez L."/>
            <person name="Alfaro M."/>
            <person name="Sun H."/>
            <person name="Tritt A."/>
            <person name="Yoshinaga Y."/>
            <person name="Zwiers L.-H."/>
            <person name="Turgeon B."/>
            <person name="Goodwin S."/>
            <person name="Spatafora J."/>
            <person name="Crous P."/>
            <person name="Grigoriev I."/>
        </authorList>
    </citation>
    <scope>NUCLEOTIDE SEQUENCE</scope>
    <source>
        <strain evidence="13">CBS 121410</strain>
    </source>
</reference>
<evidence type="ECO:0000256" key="3">
    <source>
        <dbReference type="ARBA" id="ARBA00022723"/>
    </source>
</evidence>
<dbReference type="Gene3D" id="3.30.160.60">
    <property type="entry name" value="Classic Zinc Finger"/>
    <property type="match status" value="2"/>
</dbReference>